<dbReference type="PANTHER" id="PTHR23416:SF78">
    <property type="entry name" value="LIPOPOLYSACCHARIDE BIOSYNTHESIS O-ACETYL TRANSFERASE WBBJ-RELATED"/>
    <property type="match status" value="1"/>
</dbReference>
<keyword evidence="1" id="KW-0012">Acyltransferase</keyword>
<keyword evidence="1" id="KW-0808">Transferase</keyword>
<keyword evidence="2" id="KW-1185">Reference proteome</keyword>
<gene>
    <name evidence="1" type="ORF">HYN86_18745</name>
</gene>
<evidence type="ECO:0000313" key="2">
    <source>
        <dbReference type="Proteomes" id="UP000251561"/>
    </source>
</evidence>
<evidence type="ECO:0000313" key="1">
    <source>
        <dbReference type="EMBL" id="AXB58517.1"/>
    </source>
</evidence>
<reference evidence="1 2" key="1">
    <citation type="submission" date="2018-06" db="EMBL/GenBank/DDBJ databases">
        <title>Genome sequencing of Flavobacterium.</title>
        <authorList>
            <person name="Baek M.-G."/>
            <person name="Yi H."/>
        </authorList>
    </citation>
    <scope>NUCLEOTIDE SEQUENCE [LARGE SCALE GENOMIC DNA]</scope>
    <source>
        <strain evidence="1 2">HYN0086</strain>
    </source>
</reference>
<dbReference type="CDD" id="cd04647">
    <property type="entry name" value="LbH_MAT_like"/>
    <property type="match status" value="1"/>
</dbReference>
<accession>A0A344LX75</accession>
<dbReference type="OrthoDB" id="9801697at2"/>
<dbReference type="GO" id="GO:0016746">
    <property type="term" value="F:acyltransferase activity"/>
    <property type="evidence" value="ECO:0007669"/>
    <property type="project" value="UniProtKB-KW"/>
</dbReference>
<dbReference type="Pfam" id="PF00132">
    <property type="entry name" value="Hexapep"/>
    <property type="match status" value="1"/>
</dbReference>
<dbReference type="EMBL" id="CP030261">
    <property type="protein sequence ID" value="AXB58517.1"/>
    <property type="molecule type" value="Genomic_DNA"/>
</dbReference>
<dbReference type="Gene3D" id="2.160.10.10">
    <property type="entry name" value="Hexapeptide repeat proteins"/>
    <property type="match status" value="1"/>
</dbReference>
<name>A0A344LX75_9FLAO</name>
<dbReference type="KEGG" id="ffl:HYN86_18745"/>
<dbReference type="AlphaFoldDB" id="A0A344LX75"/>
<dbReference type="PANTHER" id="PTHR23416">
    <property type="entry name" value="SIALIC ACID SYNTHASE-RELATED"/>
    <property type="match status" value="1"/>
</dbReference>
<dbReference type="SUPFAM" id="SSF51161">
    <property type="entry name" value="Trimeric LpxA-like enzymes"/>
    <property type="match status" value="1"/>
</dbReference>
<organism evidence="1 2">
    <name type="scientific">Flavobacterium fluviale</name>
    <dbReference type="NCBI Taxonomy" id="2249356"/>
    <lineage>
        <taxon>Bacteria</taxon>
        <taxon>Pseudomonadati</taxon>
        <taxon>Bacteroidota</taxon>
        <taxon>Flavobacteriia</taxon>
        <taxon>Flavobacteriales</taxon>
        <taxon>Flavobacteriaceae</taxon>
        <taxon>Flavobacterium</taxon>
    </lineage>
</organism>
<proteinExistence type="predicted"/>
<dbReference type="InterPro" id="IPR001451">
    <property type="entry name" value="Hexapep"/>
</dbReference>
<dbReference type="RefSeq" id="WP_113679429.1">
    <property type="nucleotide sequence ID" value="NZ_CP030261.1"/>
</dbReference>
<protein>
    <submittedName>
        <fullName evidence="1">Acyltransferase</fullName>
    </submittedName>
</protein>
<dbReference type="Proteomes" id="UP000251561">
    <property type="component" value="Chromosome"/>
</dbReference>
<dbReference type="InterPro" id="IPR011004">
    <property type="entry name" value="Trimer_LpxA-like_sf"/>
</dbReference>
<dbReference type="InterPro" id="IPR051159">
    <property type="entry name" value="Hexapeptide_acetyltransf"/>
</dbReference>
<sequence length="190" mass="20993">MNNTKRPNKFSLTYNKFINIGHSLSFLFLKIRGLQGGRDSKLESITCNWPNKLLLGNQCEIQNGVDFRIWHPFNDNCYIKLGNKVFIGHACEFVCNEKIIIGNNCLIASKTTINNTGHEYKGNAAINTQPTTSEPVILEDDVWIGTSCVILQGVTIGKGSIVAAGSVVNKSIPANEVWAGVPARFIKKRI</sequence>